<evidence type="ECO:0000256" key="6">
    <source>
        <dbReference type="ARBA" id="ARBA00023136"/>
    </source>
</evidence>
<keyword evidence="4 7" id="KW-0812">Transmembrane</keyword>
<keyword evidence="6 7" id="KW-0472">Membrane</keyword>
<feature type="domain" description="Major facilitator superfamily (MFS) profile" evidence="8">
    <location>
        <begin position="1"/>
        <end position="396"/>
    </location>
</feature>
<keyword evidence="3" id="KW-1003">Cell membrane</keyword>
<accession>A0ABW4NVC0</accession>
<evidence type="ECO:0000259" key="8">
    <source>
        <dbReference type="PROSITE" id="PS50850"/>
    </source>
</evidence>
<feature type="transmembrane region" description="Helical" evidence="7">
    <location>
        <begin position="255"/>
        <end position="273"/>
    </location>
</feature>
<reference evidence="10" key="1">
    <citation type="journal article" date="2019" name="Int. J. Syst. Evol. Microbiol.">
        <title>The Global Catalogue of Microorganisms (GCM) 10K type strain sequencing project: providing services to taxonomists for standard genome sequencing and annotation.</title>
        <authorList>
            <consortium name="The Broad Institute Genomics Platform"/>
            <consortium name="The Broad Institute Genome Sequencing Center for Infectious Disease"/>
            <person name="Wu L."/>
            <person name="Ma J."/>
        </authorList>
    </citation>
    <scope>NUCLEOTIDE SEQUENCE [LARGE SCALE GENOMIC DNA]</scope>
    <source>
        <strain evidence="10">CCM 7950</strain>
    </source>
</reference>
<dbReference type="InterPro" id="IPR020846">
    <property type="entry name" value="MFS_dom"/>
</dbReference>
<evidence type="ECO:0000256" key="4">
    <source>
        <dbReference type="ARBA" id="ARBA00022692"/>
    </source>
</evidence>
<comment type="caution">
    <text evidence="9">The sequence shown here is derived from an EMBL/GenBank/DDBJ whole genome shotgun (WGS) entry which is preliminary data.</text>
</comment>
<evidence type="ECO:0000313" key="9">
    <source>
        <dbReference type="EMBL" id="MFD1806572.1"/>
    </source>
</evidence>
<dbReference type="SUPFAM" id="SSF103473">
    <property type="entry name" value="MFS general substrate transporter"/>
    <property type="match status" value="1"/>
</dbReference>
<organism evidence="9 10">
    <name type="scientific">Pasteurella oralis</name>
    <dbReference type="NCBI Taxonomy" id="1071947"/>
    <lineage>
        <taxon>Bacteria</taxon>
        <taxon>Pseudomonadati</taxon>
        <taxon>Pseudomonadota</taxon>
        <taxon>Gammaproteobacteria</taxon>
        <taxon>Pasteurellales</taxon>
        <taxon>Pasteurellaceae</taxon>
        <taxon>Pasteurella</taxon>
    </lineage>
</organism>
<dbReference type="EMBL" id="JBHUFP010000025">
    <property type="protein sequence ID" value="MFD1806572.1"/>
    <property type="molecule type" value="Genomic_DNA"/>
</dbReference>
<feature type="transmembrane region" description="Helical" evidence="7">
    <location>
        <begin position="76"/>
        <end position="96"/>
    </location>
</feature>
<dbReference type="PANTHER" id="PTHR43266">
    <property type="entry name" value="MACROLIDE-EFFLUX PROTEIN"/>
    <property type="match status" value="1"/>
</dbReference>
<feature type="transmembrane region" description="Helical" evidence="7">
    <location>
        <begin position="171"/>
        <end position="191"/>
    </location>
</feature>
<dbReference type="PROSITE" id="PS50850">
    <property type="entry name" value="MFS"/>
    <property type="match status" value="1"/>
</dbReference>
<dbReference type="Gene3D" id="1.20.1250.20">
    <property type="entry name" value="MFS general substrate transporter like domains"/>
    <property type="match status" value="1"/>
</dbReference>
<evidence type="ECO:0000256" key="2">
    <source>
        <dbReference type="ARBA" id="ARBA00022448"/>
    </source>
</evidence>
<proteinExistence type="predicted"/>
<keyword evidence="2" id="KW-0813">Transport</keyword>
<dbReference type="CDD" id="cd06173">
    <property type="entry name" value="MFS_MefA_like"/>
    <property type="match status" value="1"/>
</dbReference>
<evidence type="ECO:0000256" key="1">
    <source>
        <dbReference type="ARBA" id="ARBA00004651"/>
    </source>
</evidence>
<name>A0ABW4NVC0_9PAST</name>
<dbReference type="RefSeq" id="WP_379098909.1">
    <property type="nucleotide sequence ID" value="NZ_JBHUFP010000025.1"/>
</dbReference>
<feature type="transmembrane region" description="Helical" evidence="7">
    <location>
        <begin position="311"/>
        <end position="332"/>
    </location>
</feature>
<keyword evidence="10" id="KW-1185">Reference proteome</keyword>
<feature type="transmembrane region" description="Helical" evidence="7">
    <location>
        <begin position="222"/>
        <end position="243"/>
    </location>
</feature>
<dbReference type="PANTHER" id="PTHR43266:SF2">
    <property type="entry name" value="MAJOR FACILITATOR SUPERFAMILY (MFS) PROFILE DOMAIN-CONTAINING PROTEIN"/>
    <property type="match status" value="1"/>
</dbReference>
<sequence>MKNFLSLGKNFWLYRFSFLLSSLTSIATNISINWWILDTYQKAIYVSYTLIPATIIYISTSFLLSPLGDKFSRKKLIQIGMLIQISAFITLIIIYNFLLLDIFYLMVFQALFSLGNGIARIGSTSFIVDIVEENRITEANNIIMRLNSAISILGLIFGGAIVAYFDFIIAFLIYLILSMCSIFLISLINVYNNVNLNKNIKFFDDLLLGVKYTITSDVIRGLFFYSMIMGIVFGPLQLIIIYIIKEIMKMSSFDYSFAMSGMSIGIILGSYLYEKIKAKFSYMHLFMVFSSCLFILGLVCIYFSYYSNVFIFAMIMIGIARNWINVTVDSHLLKTLDPAIRTKVLLNMSFFGNISVPLSTLFTGGLIDTLGIPFILLTNIVLVGIAIGVFLFNQAVIGFLNSPVDRAKQMLHF</sequence>
<feature type="transmembrane region" description="Helical" evidence="7">
    <location>
        <begin position="43"/>
        <end position="64"/>
    </location>
</feature>
<gene>
    <name evidence="9" type="ORF">ACFSAV_09410</name>
</gene>
<keyword evidence="5 7" id="KW-1133">Transmembrane helix</keyword>
<dbReference type="Pfam" id="PF07690">
    <property type="entry name" value="MFS_1"/>
    <property type="match status" value="1"/>
</dbReference>
<feature type="transmembrane region" description="Helical" evidence="7">
    <location>
        <begin position="142"/>
        <end position="165"/>
    </location>
</feature>
<feature type="transmembrane region" description="Helical" evidence="7">
    <location>
        <begin position="12"/>
        <end position="37"/>
    </location>
</feature>
<feature type="transmembrane region" description="Helical" evidence="7">
    <location>
        <begin position="285"/>
        <end position="305"/>
    </location>
</feature>
<dbReference type="Proteomes" id="UP001597420">
    <property type="component" value="Unassembled WGS sequence"/>
</dbReference>
<comment type="subcellular location">
    <subcellularLocation>
        <location evidence="1">Cell membrane</location>
        <topology evidence="1">Multi-pass membrane protein</topology>
    </subcellularLocation>
</comment>
<evidence type="ECO:0000256" key="7">
    <source>
        <dbReference type="SAM" id="Phobius"/>
    </source>
</evidence>
<feature type="transmembrane region" description="Helical" evidence="7">
    <location>
        <begin position="344"/>
        <end position="367"/>
    </location>
</feature>
<evidence type="ECO:0000256" key="5">
    <source>
        <dbReference type="ARBA" id="ARBA00022989"/>
    </source>
</evidence>
<feature type="transmembrane region" description="Helical" evidence="7">
    <location>
        <begin position="373"/>
        <end position="400"/>
    </location>
</feature>
<evidence type="ECO:0000313" key="10">
    <source>
        <dbReference type="Proteomes" id="UP001597420"/>
    </source>
</evidence>
<protein>
    <submittedName>
        <fullName evidence="9">MFS transporter</fullName>
    </submittedName>
</protein>
<dbReference type="InterPro" id="IPR036259">
    <property type="entry name" value="MFS_trans_sf"/>
</dbReference>
<evidence type="ECO:0000256" key="3">
    <source>
        <dbReference type="ARBA" id="ARBA00022475"/>
    </source>
</evidence>
<dbReference type="InterPro" id="IPR011701">
    <property type="entry name" value="MFS"/>
</dbReference>